<gene>
    <name evidence="2" type="ORF">EDD31_0706</name>
</gene>
<dbReference type="EMBL" id="RKHK01000001">
    <property type="protein sequence ID" value="ROR72355.1"/>
    <property type="molecule type" value="Genomic_DNA"/>
</dbReference>
<comment type="caution">
    <text evidence="2">The sequence shown here is derived from an EMBL/GenBank/DDBJ whole genome shotgun (WGS) entry which is preliminary data.</text>
</comment>
<keyword evidence="3" id="KW-1185">Reference proteome</keyword>
<evidence type="ECO:0000313" key="3">
    <source>
        <dbReference type="Proteomes" id="UP000280668"/>
    </source>
</evidence>
<feature type="transmembrane region" description="Helical" evidence="1">
    <location>
        <begin position="281"/>
        <end position="299"/>
    </location>
</feature>
<reference evidence="2 3" key="1">
    <citation type="submission" date="2018-11" db="EMBL/GenBank/DDBJ databases">
        <title>Sequencing the genomes of 1000 actinobacteria strains.</title>
        <authorList>
            <person name="Klenk H.-P."/>
        </authorList>
    </citation>
    <scope>NUCLEOTIDE SEQUENCE [LARGE SCALE GENOMIC DNA]</scope>
    <source>
        <strain evidence="2 3">DSM 11294</strain>
    </source>
</reference>
<feature type="transmembrane region" description="Helical" evidence="1">
    <location>
        <begin position="239"/>
        <end position="260"/>
    </location>
</feature>
<keyword evidence="1" id="KW-0472">Membrane</keyword>
<feature type="transmembrane region" description="Helical" evidence="1">
    <location>
        <begin position="197"/>
        <end position="219"/>
    </location>
</feature>
<feature type="transmembrane region" description="Helical" evidence="1">
    <location>
        <begin position="61"/>
        <end position="85"/>
    </location>
</feature>
<name>A0A3N2BAS2_9MICO</name>
<dbReference type="Proteomes" id="UP000280668">
    <property type="component" value="Unassembled WGS sequence"/>
</dbReference>
<feature type="transmembrane region" description="Helical" evidence="1">
    <location>
        <begin position="97"/>
        <end position="118"/>
    </location>
</feature>
<proteinExistence type="predicted"/>
<evidence type="ECO:0000256" key="1">
    <source>
        <dbReference type="SAM" id="Phobius"/>
    </source>
</evidence>
<accession>A0A3N2BAS2</accession>
<keyword evidence="1" id="KW-1133">Transmembrane helix</keyword>
<protein>
    <submittedName>
        <fullName evidence="2">Sap-like sulfolipid-1-addressing protein</fullName>
    </submittedName>
</protein>
<keyword evidence="1" id="KW-0812">Transmembrane</keyword>
<dbReference type="AlphaFoldDB" id="A0A3N2BAS2"/>
<evidence type="ECO:0000313" key="2">
    <source>
        <dbReference type="EMBL" id="ROR72355.1"/>
    </source>
</evidence>
<feature type="transmembrane region" description="Helical" evidence="1">
    <location>
        <begin position="138"/>
        <end position="157"/>
    </location>
</feature>
<sequence>MCAGAAPAQDAGVIDTLTFLAPLGGAGALDLAGPLGGTGALNLAGPLGLTGSLSVPEGGGLAGVLAILALIDSTSFGTLLIPLWLLLSPGRLRAGRVLIYLAVVAGAYLLIGLALLTALLTVGDVALNQVQSWREQPVFLLAQGALAAGLILFSLRLDPMTEAGKARKREREAARGSSGRVSRLRERAVGEGARGGLAALLALALSAVALEIATLIPYLAGIGLVAGADPGAPASAGLLLLYCAVMIAPALLLLLGRVLAHRHLEPLLRRLEGFLSKHAHGTVALVLFLLGIFLGLNALEGLDLA</sequence>
<dbReference type="Pfam" id="PF11139">
    <property type="entry name" value="SfLAP"/>
    <property type="match status" value="1"/>
</dbReference>
<organism evidence="2 3">
    <name type="scientific">Bogoriella caseilytica</name>
    <dbReference type="NCBI Taxonomy" id="56055"/>
    <lineage>
        <taxon>Bacteria</taxon>
        <taxon>Bacillati</taxon>
        <taxon>Actinomycetota</taxon>
        <taxon>Actinomycetes</taxon>
        <taxon>Micrococcales</taxon>
        <taxon>Bogoriellaceae</taxon>
        <taxon>Bogoriella</taxon>
    </lineage>
</organism>
<dbReference type="InterPro" id="IPR021315">
    <property type="entry name" value="Gap/Sap"/>
</dbReference>